<dbReference type="Proteomes" id="UP000535437">
    <property type="component" value="Unassembled WGS sequence"/>
</dbReference>
<dbReference type="AlphaFoldDB" id="A0A7Z0GLL1"/>
<feature type="compositionally biased region" description="Low complexity" evidence="2">
    <location>
        <begin position="1"/>
        <end position="13"/>
    </location>
</feature>
<dbReference type="RefSeq" id="WP_179541619.1">
    <property type="nucleotide sequence ID" value="NZ_BAAALL010000002.1"/>
</dbReference>
<dbReference type="EMBL" id="JACCFY010000001">
    <property type="protein sequence ID" value="NYJ78251.1"/>
    <property type="molecule type" value="Genomic_DNA"/>
</dbReference>
<organism evidence="3 4">
    <name type="scientific">Nesterenkonia xinjiangensis</name>
    <dbReference type="NCBI Taxonomy" id="225327"/>
    <lineage>
        <taxon>Bacteria</taxon>
        <taxon>Bacillati</taxon>
        <taxon>Actinomycetota</taxon>
        <taxon>Actinomycetes</taxon>
        <taxon>Micrococcales</taxon>
        <taxon>Micrococcaceae</taxon>
        <taxon>Nesterenkonia</taxon>
    </lineage>
</organism>
<feature type="coiled-coil region" evidence="1">
    <location>
        <begin position="114"/>
        <end position="141"/>
    </location>
</feature>
<keyword evidence="4" id="KW-1185">Reference proteome</keyword>
<sequence length="151" mass="16697">MTATTVYTTSSASGDPEEPLPSETPRDDLEAAQHGGRRRDGRNTVPVTDSLDEDEVSTTHVTDSLGREQSTYIISESGLVLDAEQNAAAKDYGRELTHRLHKAQTTIYGLRREARRYRLKARAAQDELQQARATIAHLRGIADVITEHEPS</sequence>
<evidence type="ECO:0000313" key="4">
    <source>
        <dbReference type="Proteomes" id="UP000535437"/>
    </source>
</evidence>
<gene>
    <name evidence="3" type="ORF">HNR09_001662</name>
</gene>
<name>A0A7Z0GLL1_9MICC</name>
<evidence type="ECO:0000313" key="3">
    <source>
        <dbReference type="EMBL" id="NYJ78251.1"/>
    </source>
</evidence>
<proteinExistence type="predicted"/>
<evidence type="ECO:0000256" key="1">
    <source>
        <dbReference type="SAM" id="Coils"/>
    </source>
</evidence>
<keyword evidence="1" id="KW-0175">Coiled coil</keyword>
<comment type="caution">
    <text evidence="3">The sequence shown here is derived from an EMBL/GenBank/DDBJ whole genome shotgun (WGS) entry which is preliminary data.</text>
</comment>
<accession>A0A7Z0GLL1</accession>
<reference evidence="3 4" key="1">
    <citation type="submission" date="2020-07" db="EMBL/GenBank/DDBJ databases">
        <title>Sequencing the genomes of 1000 actinobacteria strains.</title>
        <authorList>
            <person name="Klenk H.-P."/>
        </authorList>
    </citation>
    <scope>NUCLEOTIDE SEQUENCE [LARGE SCALE GENOMIC DNA]</scope>
    <source>
        <strain evidence="3 4">DSM 15475</strain>
    </source>
</reference>
<protein>
    <submittedName>
        <fullName evidence="3">Uncharacterized protein</fullName>
    </submittedName>
</protein>
<feature type="region of interest" description="Disordered" evidence="2">
    <location>
        <begin position="1"/>
        <end position="65"/>
    </location>
</feature>
<evidence type="ECO:0000256" key="2">
    <source>
        <dbReference type="SAM" id="MobiDB-lite"/>
    </source>
</evidence>